<keyword evidence="4" id="KW-0804">Transcription</keyword>
<dbReference type="InterPro" id="IPR000847">
    <property type="entry name" value="LysR_HTH_N"/>
</dbReference>
<feature type="domain" description="HTH lysR-type" evidence="5">
    <location>
        <begin position="1"/>
        <end position="58"/>
    </location>
</feature>
<accession>A0ABR7Z329</accession>
<gene>
    <name evidence="6" type="ORF">HAQ05_13930</name>
</gene>
<comment type="caution">
    <text evidence="6">The sequence shown here is derived from an EMBL/GenBank/DDBJ whole genome shotgun (WGS) entry which is preliminary data.</text>
</comment>
<proteinExistence type="inferred from homology"/>
<dbReference type="Pfam" id="PF00126">
    <property type="entry name" value="HTH_1"/>
    <property type="match status" value="1"/>
</dbReference>
<dbReference type="SUPFAM" id="SSF46785">
    <property type="entry name" value="Winged helix' DNA-binding domain"/>
    <property type="match status" value="1"/>
</dbReference>
<dbReference type="EMBL" id="JAAOCA010000016">
    <property type="protein sequence ID" value="MBD1599798.1"/>
    <property type="molecule type" value="Genomic_DNA"/>
</dbReference>
<dbReference type="InterPro" id="IPR036390">
    <property type="entry name" value="WH_DNA-bd_sf"/>
</dbReference>
<evidence type="ECO:0000313" key="7">
    <source>
        <dbReference type="Proteomes" id="UP000805841"/>
    </source>
</evidence>
<keyword evidence="3" id="KW-0238">DNA-binding</keyword>
<evidence type="ECO:0000313" key="6">
    <source>
        <dbReference type="EMBL" id="MBD1599798.1"/>
    </source>
</evidence>
<keyword evidence="2" id="KW-0805">Transcription regulation</keyword>
<comment type="similarity">
    <text evidence="1">Belongs to the LysR transcriptional regulatory family.</text>
</comment>
<protein>
    <submittedName>
        <fullName evidence="6">LysR family transcriptional regulator</fullName>
    </submittedName>
</protein>
<dbReference type="PRINTS" id="PR00039">
    <property type="entry name" value="HTHLYSR"/>
</dbReference>
<dbReference type="PANTHER" id="PTHR30126:SF40">
    <property type="entry name" value="HTH-TYPE TRANSCRIPTIONAL REGULATOR GLTR"/>
    <property type="match status" value="1"/>
</dbReference>
<dbReference type="PROSITE" id="PS50931">
    <property type="entry name" value="HTH_LYSR"/>
    <property type="match status" value="1"/>
</dbReference>
<dbReference type="InterPro" id="IPR036388">
    <property type="entry name" value="WH-like_DNA-bd_sf"/>
</dbReference>
<evidence type="ECO:0000256" key="1">
    <source>
        <dbReference type="ARBA" id="ARBA00009437"/>
    </source>
</evidence>
<evidence type="ECO:0000256" key="4">
    <source>
        <dbReference type="ARBA" id="ARBA00023163"/>
    </source>
</evidence>
<organism evidence="6 7">
    <name type="scientific">Pseudomonas typographi</name>
    <dbReference type="NCBI Taxonomy" id="2715964"/>
    <lineage>
        <taxon>Bacteria</taxon>
        <taxon>Pseudomonadati</taxon>
        <taxon>Pseudomonadota</taxon>
        <taxon>Gammaproteobacteria</taxon>
        <taxon>Pseudomonadales</taxon>
        <taxon>Pseudomonadaceae</taxon>
        <taxon>Pseudomonas</taxon>
    </lineage>
</organism>
<evidence type="ECO:0000256" key="3">
    <source>
        <dbReference type="ARBA" id="ARBA00023125"/>
    </source>
</evidence>
<dbReference type="PANTHER" id="PTHR30126">
    <property type="entry name" value="HTH-TYPE TRANSCRIPTIONAL REGULATOR"/>
    <property type="match status" value="1"/>
</dbReference>
<reference evidence="6 7" key="1">
    <citation type="journal article" date="2020" name="Insects">
        <title>Bacteria Belonging to Pseudomonas typographi sp. nov. from the Bark Beetle Ips typographus Have Genomic Potential to Aid in the Host Ecology.</title>
        <authorList>
            <person name="Peral-Aranega E."/>
            <person name="Saati-Santamaria Z."/>
            <person name="Kolarik M."/>
            <person name="Rivas R."/>
            <person name="Garcia-Fraile P."/>
        </authorList>
    </citation>
    <scope>NUCLEOTIDE SEQUENCE [LARGE SCALE GENOMIC DNA]</scope>
    <source>
        <strain evidence="6 7">CA3A</strain>
    </source>
</reference>
<dbReference type="Gene3D" id="1.10.10.10">
    <property type="entry name" value="Winged helix-like DNA-binding domain superfamily/Winged helix DNA-binding domain"/>
    <property type="match status" value="1"/>
</dbReference>
<sequence>MNLRHLESFIATVESRSITAAAQRLRIGQPAVSKHLRALEQECGAALFCSKANPVQLTLAGHRLLRTARRIIRAWSGIKAQIHKGI</sequence>
<dbReference type="Proteomes" id="UP000805841">
    <property type="component" value="Unassembled WGS sequence"/>
</dbReference>
<evidence type="ECO:0000259" key="5">
    <source>
        <dbReference type="PROSITE" id="PS50931"/>
    </source>
</evidence>
<name>A0ABR7Z329_9PSED</name>
<keyword evidence="7" id="KW-1185">Reference proteome</keyword>
<dbReference type="RefSeq" id="WP_190421543.1">
    <property type="nucleotide sequence ID" value="NZ_JAAOCA010000016.1"/>
</dbReference>
<evidence type="ECO:0000256" key="2">
    <source>
        <dbReference type="ARBA" id="ARBA00023015"/>
    </source>
</evidence>